<dbReference type="Pfam" id="PF04520">
    <property type="entry name" value="Senescence_reg"/>
    <property type="match status" value="1"/>
</dbReference>
<evidence type="ECO:0000313" key="3">
    <source>
        <dbReference type="EnsemblPlants" id="Kaladp0053s0084.1.v1.1.CDS.1"/>
    </source>
</evidence>
<protein>
    <recommendedName>
        <fullName evidence="5">Senescence regulator</fullName>
    </recommendedName>
</protein>
<comment type="similarity">
    <text evidence="1">Belongs to the senescence regulator S40 family.</text>
</comment>
<reference evidence="3" key="1">
    <citation type="submission" date="2021-01" db="UniProtKB">
        <authorList>
            <consortium name="EnsemblPlants"/>
        </authorList>
    </citation>
    <scope>IDENTIFICATION</scope>
</reference>
<feature type="compositionally biased region" description="Polar residues" evidence="2">
    <location>
        <begin position="44"/>
        <end position="53"/>
    </location>
</feature>
<dbReference type="PANTHER" id="PTHR33083:SF49">
    <property type="entry name" value="SENESCENCE REGULATOR"/>
    <property type="match status" value="1"/>
</dbReference>
<keyword evidence="4" id="KW-1185">Reference proteome</keyword>
<dbReference type="GO" id="GO:0010150">
    <property type="term" value="P:leaf senescence"/>
    <property type="evidence" value="ECO:0007669"/>
    <property type="project" value="UniProtKB-ARBA"/>
</dbReference>
<evidence type="ECO:0000256" key="1">
    <source>
        <dbReference type="ARBA" id="ARBA00034773"/>
    </source>
</evidence>
<evidence type="ECO:0000313" key="4">
    <source>
        <dbReference type="Proteomes" id="UP000594263"/>
    </source>
</evidence>
<accession>A0A7N0U2L4</accession>
<name>A0A7N0U2L4_KALFE</name>
<dbReference type="InterPro" id="IPR007608">
    <property type="entry name" value="Senescence_reg_S40"/>
</dbReference>
<proteinExistence type="inferred from homology"/>
<dbReference type="PANTHER" id="PTHR33083">
    <property type="entry name" value="EXPRESSED PROTEIN"/>
    <property type="match status" value="1"/>
</dbReference>
<dbReference type="Proteomes" id="UP000594263">
    <property type="component" value="Unplaced"/>
</dbReference>
<evidence type="ECO:0008006" key="5">
    <source>
        <dbReference type="Google" id="ProtNLM"/>
    </source>
</evidence>
<dbReference type="AlphaFoldDB" id="A0A7N0U2L4"/>
<dbReference type="OMA" id="MAYEYQE"/>
<dbReference type="EnsemblPlants" id="Kaladp0053s0084.1.v1.1">
    <property type="protein sequence ID" value="Kaladp0053s0084.1.v1.1.CDS.1"/>
    <property type="gene ID" value="Kaladp0053s0084.v1.1"/>
</dbReference>
<feature type="region of interest" description="Disordered" evidence="2">
    <location>
        <begin position="38"/>
        <end position="58"/>
    </location>
</feature>
<sequence length="135" mass="15127">MAYEYQESDIIFSDHAGQDRYISVWPPHARKNSLRSNNMKKLRGNNGNSNNTAPVIDPSMPICIPGRDHFQWGMMEADEGWEGGAEVVPPHLIVARRVAGKAEFSVCSGKGRTLKGRDLKEVRNEILRMTGFLEA</sequence>
<organism evidence="3 4">
    <name type="scientific">Kalanchoe fedtschenkoi</name>
    <name type="common">Lavender scallops</name>
    <name type="synonym">South American air plant</name>
    <dbReference type="NCBI Taxonomy" id="63787"/>
    <lineage>
        <taxon>Eukaryota</taxon>
        <taxon>Viridiplantae</taxon>
        <taxon>Streptophyta</taxon>
        <taxon>Embryophyta</taxon>
        <taxon>Tracheophyta</taxon>
        <taxon>Spermatophyta</taxon>
        <taxon>Magnoliopsida</taxon>
        <taxon>eudicotyledons</taxon>
        <taxon>Gunneridae</taxon>
        <taxon>Pentapetalae</taxon>
        <taxon>Saxifragales</taxon>
        <taxon>Crassulaceae</taxon>
        <taxon>Kalanchoe</taxon>
    </lineage>
</organism>
<evidence type="ECO:0000256" key="2">
    <source>
        <dbReference type="SAM" id="MobiDB-lite"/>
    </source>
</evidence>
<dbReference type="Gramene" id="Kaladp0053s0084.1.v1.1">
    <property type="protein sequence ID" value="Kaladp0053s0084.1.v1.1.CDS.1"/>
    <property type="gene ID" value="Kaladp0053s0084.v1.1"/>
</dbReference>